<accession>A0A8T1VUC1</accession>
<gene>
    <name evidence="2" type="ORF">PHYBOEH_009756</name>
</gene>
<evidence type="ECO:0000256" key="1">
    <source>
        <dbReference type="SAM" id="MobiDB-lite"/>
    </source>
</evidence>
<protein>
    <submittedName>
        <fullName evidence="2">Uncharacterized protein</fullName>
    </submittedName>
</protein>
<feature type="compositionally biased region" description="Basic and acidic residues" evidence="1">
    <location>
        <begin position="611"/>
        <end position="625"/>
    </location>
</feature>
<dbReference type="OrthoDB" id="123466at2759"/>
<feature type="region of interest" description="Disordered" evidence="1">
    <location>
        <begin position="152"/>
        <end position="177"/>
    </location>
</feature>
<keyword evidence="3" id="KW-1185">Reference proteome</keyword>
<dbReference type="AlphaFoldDB" id="A0A8T1VUC1"/>
<reference evidence="2" key="1">
    <citation type="submission" date="2021-02" db="EMBL/GenBank/DDBJ databases">
        <authorList>
            <person name="Palmer J.M."/>
        </authorList>
    </citation>
    <scope>NUCLEOTIDE SEQUENCE</scope>
    <source>
        <strain evidence="2">SCRP23</strain>
    </source>
</reference>
<feature type="region of interest" description="Disordered" evidence="1">
    <location>
        <begin position="597"/>
        <end position="625"/>
    </location>
</feature>
<organism evidence="2 3">
    <name type="scientific">Phytophthora boehmeriae</name>
    <dbReference type="NCBI Taxonomy" id="109152"/>
    <lineage>
        <taxon>Eukaryota</taxon>
        <taxon>Sar</taxon>
        <taxon>Stramenopiles</taxon>
        <taxon>Oomycota</taxon>
        <taxon>Peronosporomycetes</taxon>
        <taxon>Peronosporales</taxon>
        <taxon>Peronosporaceae</taxon>
        <taxon>Phytophthora</taxon>
    </lineage>
</organism>
<proteinExistence type="predicted"/>
<sequence>MDVILSRAGISGDQQRALCFGAVRDEVQRAEAKLADALAALRQALEVARVAQNVNKSSSPLSVVAPEVKTPVMKMQSAGKEIHRLLQKLHSGLHATNTVVALDSESSTDEEERTTTSDQAPAPAFPAQGIKTERPAGLASMLAFRSRSSAEMASRNGVDAVTPSRASRENTSNGEFSDADEVDVWGRERKRQAIEQEGLRVAAQPVERVTKANAATELGKRLALLPPGHLGLLFTATLKAAVEVAQLEIVTGGEPCIQRAVDTTREAISTLILQCRSLPDRGMQRFEDIRQVLMVVVRAVQKTKGHLEASELRDLLSLISRLQEKFPASAARTRWCNTTLRNFITATYKKPAKVATADQDILTSTLAEVRGWKYRDSYSVSKFEHVMSTIRMLLESTYEGWEPREDTRLAELIGLMNIRVGAFGVSAVQEGRQREVKSWRSKMSGSSFALTLDLESIPPRELTEVYTEANGGFHSVDDIEANFKRIAHLKSTKHFGLTTTALFTLLATMILTRDQSLIPLRTLRRFNENVQELKYCDPAYDELILQVNQELEKMLYLMRVVMHKRPEYKEYSTSTIETLLSFFPSSCRPTFVFPQSISTSDSSAVTPIDTKLNDTKPIEDKSSSD</sequence>
<evidence type="ECO:0000313" key="3">
    <source>
        <dbReference type="Proteomes" id="UP000693981"/>
    </source>
</evidence>
<comment type="caution">
    <text evidence="2">The sequence shown here is derived from an EMBL/GenBank/DDBJ whole genome shotgun (WGS) entry which is preliminary data.</text>
</comment>
<name>A0A8T1VUC1_9STRA</name>
<evidence type="ECO:0000313" key="2">
    <source>
        <dbReference type="EMBL" id="KAG7383828.1"/>
    </source>
</evidence>
<dbReference type="EMBL" id="JAGDFL010000629">
    <property type="protein sequence ID" value="KAG7383828.1"/>
    <property type="molecule type" value="Genomic_DNA"/>
</dbReference>
<dbReference type="Proteomes" id="UP000693981">
    <property type="component" value="Unassembled WGS sequence"/>
</dbReference>
<feature type="region of interest" description="Disordered" evidence="1">
    <location>
        <begin position="102"/>
        <end position="132"/>
    </location>
</feature>